<keyword evidence="2" id="KW-1185">Reference proteome</keyword>
<sequence length="160" mass="17911">MQTAGHESVEDRTKYMHADNCMIEIDARGGSSIMVWDGIGLNLKSGTVVFKNLGPGSRNGVNAARYIDKVLRPHVVPHFARHQNHTFQHDNARMHTARATTDVLQQNNSTIMSWPALSPEIKPHRTSVGRYSEKMNEVHPRQTTAGELQAFFCRCGLGFL</sequence>
<dbReference type="EMBL" id="CACVKT020005092">
    <property type="protein sequence ID" value="CAC5392912.1"/>
    <property type="molecule type" value="Genomic_DNA"/>
</dbReference>
<dbReference type="InterPro" id="IPR036397">
    <property type="entry name" value="RNaseH_sf"/>
</dbReference>
<protein>
    <recommendedName>
        <fullName evidence="3">Tc1-like transposase DDE domain-containing protein</fullName>
    </recommendedName>
</protein>
<evidence type="ECO:0000313" key="2">
    <source>
        <dbReference type="Proteomes" id="UP000507470"/>
    </source>
</evidence>
<name>A0A6J8CBH1_MYTCO</name>
<evidence type="ECO:0008006" key="3">
    <source>
        <dbReference type="Google" id="ProtNLM"/>
    </source>
</evidence>
<dbReference type="Proteomes" id="UP000507470">
    <property type="component" value="Unassembled WGS sequence"/>
</dbReference>
<dbReference type="AlphaFoldDB" id="A0A6J8CBH1"/>
<proteinExistence type="predicted"/>
<reference evidence="1 2" key="1">
    <citation type="submission" date="2020-06" db="EMBL/GenBank/DDBJ databases">
        <authorList>
            <person name="Li R."/>
            <person name="Bekaert M."/>
        </authorList>
    </citation>
    <scope>NUCLEOTIDE SEQUENCE [LARGE SCALE GENOMIC DNA]</scope>
    <source>
        <strain evidence="2">wild</strain>
    </source>
</reference>
<organism evidence="1 2">
    <name type="scientific">Mytilus coruscus</name>
    <name type="common">Sea mussel</name>
    <dbReference type="NCBI Taxonomy" id="42192"/>
    <lineage>
        <taxon>Eukaryota</taxon>
        <taxon>Metazoa</taxon>
        <taxon>Spiralia</taxon>
        <taxon>Lophotrochozoa</taxon>
        <taxon>Mollusca</taxon>
        <taxon>Bivalvia</taxon>
        <taxon>Autobranchia</taxon>
        <taxon>Pteriomorphia</taxon>
        <taxon>Mytilida</taxon>
        <taxon>Mytiloidea</taxon>
        <taxon>Mytilidae</taxon>
        <taxon>Mytilinae</taxon>
        <taxon>Mytilus</taxon>
    </lineage>
</organism>
<accession>A0A6J8CBH1</accession>
<gene>
    <name evidence="1" type="ORF">MCOR_27814</name>
</gene>
<dbReference type="OrthoDB" id="6040399at2759"/>
<dbReference type="Gene3D" id="3.30.420.10">
    <property type="entry name" value="Ribonuclease H-like superfamily/Ribonuclease H"/>
    <property type="match status" value="1"/>
</dbReference>
<dbReference type="GO" id="GO:0003676">
    <property type="term" value="F:nucleic acid binding"/>
    <property type="evidence" value="ECO:0007669"/>
    <property type="project" value="InterPro"/>
</dbReference>
<evidence type="ECO:0000313" key="1">
    <source>
        <dbReference type="EMBL" id="CAC5392912.1"/>
    </source>
</evidence>